<dbReference type="eggNOG" id="COG2609">
    <property type="taxonomic scope" value="Bacteria"/>
</dbReference>
<name>E7RW60_9BURK</name>
<dbReference type="InterPro" id="IPR009014">
    <property type="entry name" value="Transketo_C/PFOR_II"/>
</dbReference>
<dbReference type="Pfam" id="PF00456">
    <property type="entry name" value="Transketolase_N"/>
    <property type="match status" value="1"/>
</dbReference>
<organism evidence="15 16">
    <name type="scientific">Lautropia mirabilis ATCC 51599</name>
    <dbReference type="NCBI Taxonomy" id="887898"/>
    <lineage>
        <taxon>Bacteria</taxon>
        <taxon>Pseudomonadati</taxon>
        <taxon>Pseudomonadota</taxon>
        <taxon>Betaproteobacteria</taxon>
        <taxon>Burkholderiales</taxon>
        <taxon>Burkholderiaceae</taxon>
        <taxon>Lautropia</taxon>
    </lineage>
</organism>
<dbReference type="RefSeq" id="WP_005673244.1">
    <property type="nucleotide sequence ID" value="NZ_CP146288.1"/>
</dbReference>
<keyword evidence="10" id="KW-0479">Metal-binding</keyword>
<evidence type="ECO:0000256" key="4">
    <source>
        <dbReference type="ARBA" id="ARBA00017172"/>
    </source>
</evidence>
<comment type="cofactor">
    <cofactor evidence="1 9">
        <name>thiamine diphosphate</name>
        <dbReference type="ChEBI" id="CHEBI:58937"/>
    </cofactor>
</comment>
<feature type="binding site" evidence="10">
    <location>
        <position position="272"/>
    </location>
    <ligand>
        <name>Mg(2+)</name>
        <dbReference type="ChEBI" id="CHEBI:18420"/>
    </ligand>
</feature>
<accession>E7RW60</accession>
<feature type="domain" description="Transketolase N-terminal" evidence="12">
    <location>
        <begin position="149"/>
        <end position="303"/>
    </location>
</feature>
<evidence type="ECO:0000259" key="14">
    <source>
        <dbReference type="Pfam" id="PF22613"/>
    </source>
</evidence>
<dbReference type="PIRSF" id="PIRSF000156">
    <property type="entry name" value="Pyruvate_dh_E1"/>
    <property type="match status" value="1"/>
</dbReference>
<dbReference type="InterPro" id="IPR041621">
    <property type="entry name" value="PDH_E1_M"/>
</dbReference>
<dbReference type="Gene3D" id="3.40.50.970">
    <property type="match status" value="2"/>
</dbReference>
<dbReference type="HOGENOM" id="CLU_009154_2_0_4"/>
<keyword evidence="5 9" id="KW-0560">Oxidoreductase</keyword>
<dbReference type="SUPFAM" id="SSF52518">
    <property type="entry name" value="Thiamin diphosphate-binding fold (THDP-binding)"/>
    <property type="match status" value="2"/>
</dbReference>
<evidence type="ECO:0000256" key="6">
    <source>
        <dbReference type="ARBA" id="ARBA00023052"/>
    </source>
</evidence>
<feature type="domain" description="Transketolase-like C-terminal" evidence="14">
    <location>
        <begin position="747"/>
        <end position="873"/>
    </location>
</feature>
<dbReference type="CDD" id="cd02017">
    <property type="entry name" value="TPP_E1_EcPDC_like"/>
    <property type="match status" value="1"/>
</dbReference>
<feature type="compositionally biased region" description="Polar residues" evidence="11">
    <location>
        <begin position="1"/>
        <end position="14"/>
    </location>
</feature>
<proteinExistence type="predicted"/>
<evidence type="ECO:0000256" key="5">
    <source>
        <dbReference type="ARBA" id="ARBA00023002"/>
    </source>
</evidence>
<feature type="binding site" evidence="10">
    <location>
        <position position="242"/>
    </location>
    <ligand>
        <name>Mg(2+)</name>
        <dbReference type="ChEBI" id="CHEBI:18420"/>
    </ligand>
</feature>
<dbReference type="InterPro" id="IPR004660">
    <property type="entry name" value="PDH_E1"/>
</dbReference>
<dbReference type="Pfam" id="PF22613">
    <property type="entry name" value="Transketolase_C_1"/>
    <property type="match status" value="1"/>
</dbReference>
<keyword evidence="6 9" id="KW-0786">Thiamine pyrophosphate</keyword>
<feature type="binding site" evidence="10">
    <location>
        <position position="274"/>
    </location>
    <ligand>
        <name>Mg(2+)</name>
        <dbReference type="ChEBI" id="CHEBI:18420"/>
    </ligand>
</feature>
<evidence type="ECO:0000256" key="10">
    <source>
        <dbReference type="PIRSR" id="PIRSR000156-1"/>
    </source>
</evidence>
<dbReference type="InterPro" id="IPR029061">
    <property type="entry name" value="THDP-binding"/>
</dbReference>
<evidence type="ECO:0000256" key="3">
    <source>
        <dbReference type="ARBA" id="ARBA00012281"/>
    </source>
</evidence>
<dbReference type="InterPro" id="IPR035807">
    <property type="entry name" value="PDC_E1_N"/>
</dbReference>
<dbReference type="Pfam" id="PF17831">
    <property type="entry name" value="PDH_E1_M"/>
    <property type="match status" value="1"/>
</dbReference>
<dbReference type="EMBL" id="AEQP01000003">
    <property type="protein sequence ID" value="EFV95543.1"/>
    <property type="molecule type" value="Genomic_DNA"/>
</dbReference>
<dbReference type="GO" id="GO:0004739">
    <property type="term" value="F:pyruvate dehydrogenase (acetyl-transferring) activity"/>
    <property type="evidence" value="ECO:0007669"/>
    <property type="project" value="UniProtKB-EC"/>
</dbReference>
<evidence type="ECO:0000256" key="8">
    <source>
        <dbReference type="ARBA" id="ARBA00051231"/>
    </source>
</evidence>
<dbReference type="EC" id="1.2.4.1" evidence="3 9"/>
<reference evidence="15 16" key="1">
    <citation type="submission" date="2010-12" db="EMBL/GenBank/DDBJ databases">
        <authorList>
            <person name="Muzny D."/>
            <person name="Qin X."/>
            <person name="Deng J."/>
            <person name="Jiang H."/>
            <person name="Liu Y."/>
            <person name="Qu J."/>
            <person name="Song X.-Z."/>
            <person name="Zhang L."/>
            <person name="Thornton R."/>
            <person name="Coyle M."/>
            <person name="Francisco L."/>
            <person name="Jackson L."/>
            <person name="Javaid M."/>
            <person name="Korchina V."/>
            <person name="Kovar C."/>
            <person name="Mata R."/>
            <person name="Mathew T."/>
            <person name="Ngo R."/>
            <person name="Nguyen L."/>
            <person name="Nguyen N."/>
            <person name="Okwuonu G."/>
            <person name="Ongeri F."/>
            <person name="Pham C."/>
            <person name="Simmons D."/>
            <person name="Wilczek-Boney K."/>
            <person name="Hale W."/>
            <person name="Jakkamsetti A."/>
            <person name="Pham P."/>
            <person name="Ruth R."/>
            <person name="San Lucas F."/>
            <person name="Warren J."/>
            <person name="Zhang J."/>
            <person name="Zhao Z."/>
            <person name="Zhou C."/>
            <person name="Zhu D."/>
            <person name="Lee S."/>
            <person name="Bess C."/>
            <person name="Blankenburg K."/>
            <person name="Forbes L."/>
            <person name="Fu Q."/>
            <person name="Gubbala S."/>
            <person name="Hirani K."/>
            <person name="Jayaseelan J.C."/>
            <person name="Lara F."/>
            <person name="Munidasa M."/>
            <person name="Palculict T."/>
            <person name="Patil S."/>
            <person name="Pu L.-L."/>
            <person name="Saada N."/>
            <person name="Tang L."/>
            <person name="Weissenberger G."/>
            <person name="Zhu Y."/>
            <person name="Hemphill L."/>
            <person name="Shang Y."/>
            <person name="Youmans B."/>
            <person name="Ayvaz T."/>
            <person name="Ross M."/>
            <person name="Santibanez J."/>
            <person name="Aqrawi P."/>
            <person name="Gross S."/>
            <person name="Joshi V."/>
            <person name="Fowler G."/>
            <person name="Nazareth L."/>
            <person name="Reid J."/>
            <person name="Worley K."/>
            <person name="Petrosino J."/>
            <person name="Highlander S."/>
            <person name="Gibbs R."/>
        </authorList>
    </citation>
    <scope>NUCLEOTIDE SEQUENCE [LARGE SCALE GENOMIC DNA]</scope>
    <source>
        <strain evidence="15 16">ATCC 51599</strain>
    </source>
</reference>
<dbReference type="InterPro" id="IPR005474">
    <property type="entry name" value="Transketolase_N"/>
</dbReference>
<feature type="region of interest" description="Disordered" evidence="11">
    <location>
        <begin position="1"/>
        <end position="21"/>
    </location>
</feature>
<evidence type="ECO:0000259" key="12">
    <source>
        <dbReference type="Pfam" id="PF00456"/>
    </source>
</evidence>
<dbReference type="InterPro" id="IPR055152">
    <property type="entry name" value="Transketolase-like_C_2"/>
</dbReference>
<dbReference type="GO" id="GO:0046872">
    <property type="term" value="F:metal ion binding"/>
    <property type="evidence" value="ECO:0007669"/>
    <property type="project" value="UniProtKB-KW"/>
</dbReference>
<comment type="cofactor">
    <cofactor evidence="10">
        <name>Mg(2+)</name>
        <dbReference type="ChEBI" id="CHEBI:18420"/>
    </cofactor>
</comment>
<comment type="catalytic activity">
    <reaction evidence="8 9">
        <text>N(6)-[(R)-lipoyl]-L-lysyl-[protein] + pyruvate + H(+) = N(6)-[(R)-S(8)-acetyldihydrolipoyl]-L-lysyl-[protein] + CO2</text>
        <dbReference type="Rhea" id="RHEA:19189"/>
        <dbReference type="Rhea" id="RHEA-COMP:10474"/>
        <dbReference type="Rhea" id="RHEA-COMP:10478"/>
        <dbReference type="ChEBI" id="CHEBI:15361"/>
        <dbReference type="ChEBI" id="CHEBI:15378"/>
        <dbReference type="ChEBI" id="CHEBI:16526"/>
        <dbReference type="ChEBI" id="CHEBI:83099"/>
        <dbReference type="ChEBI" id="CHEBI:83111"/>
        <dbReference type="EC" id="1.2.4.1"/>
    </reaction>
</comment>
<dbReference type="STRING" id="887898.HMPREF0551_1031"/>
<dbReference type="PANTHER" id="PTHR43825:SF3">
    <property type="entry name" value="PYRUVATE DEHYDROGENASE E1 COMPONENT"/>
    <property type="match status" value="1"/>
</dbReference>
<keyword evidence="16" id="KW-1185">Reference proteome</keyword>
<dbReference type="Proteomes" id="UP000011021">
    <property type="component" value="Unassembled WGS sequence"/>
</dbReference>
<evidence type="ECO:0000256" key="7">
    <source>
        <dbReference type="ARBA" id="ARBA00023317"/>
    </source>
</evidence>
<evidence type="ECO:0000256" key="9">
    <source>
        <dbReference type="PIRNR" id="PIRNR000156"/>
    </source>
</evidence>
<evidence type="ECO:0000256" key="1">
    <source>
        <dbReference type="ARBA" id="ARBA00001964"/>
    </source>
</evidence>
<dbReference type="SUPFAM" id="SSF52922">
    <property type="entry name" value="TK C-terminal domain-like"/>
    <property type="match status" value="1"/>
</dbReference>
<dbReference type="PANTHER" id="PTHR43825">
    <property type="entry name" value="PYRUVATE DEHYDROGENASE E1 COMPONENT"/>
    <property type="match status" value="1"/>
</dbReference>
<sequence>MSEAAKNTPNPVESSDTDPIETREWLDALDAVIQREGRERAHYLMEQLLDTARRQFGDMPFSATTAYVNTIPPALEVRSPGNHEYEERIRSFIRWNAMAMVVRANKHETPDGGSLGGHIASFASVATMIGAGMNHFWHAPHEGHGGDLIYFQGHSSPGLYSRAFIEGRLTEDQLNSFRQEVDGHGLPSYPHPKLMPDFWQFPTVSMGLGPLMAIYQARFLKYLHARGLADTANRKVWVFCGDGEMDEPESLGAIGLAAREKLDNLIFVINCNLQRLDGPVRGNGKIIQELEGDFRGTGWNVIKLIWGSYWDKLLARDTDGTLRRVMMETVDGEYQAYRANDGAYVRKHFFGKDPKLLEMVARMSDEDIWRLNRGGHDPYKVYAAFHSAVHNNHGRPTVILAKTVKGYGMGHVGEGKNPTHQLKKLDADSIRGMRDRFNIPIPDDKLDEIPFYRPPEDSPEMQYMFERRKALGGFLPHRRTHSDEQLSVPPLSTFQPVLDPTAEGREISTTQAFVRFLTLLLRDKTLGPRVVPIVPDEARTFGMEGMFRQLGIYAPEGQKYVPVDKDQVMYYKEDASGQILQEGINEAGAFCSWIAAATSYSTSNVIMLPFFAYYSMFGFQRVGDLAWAAGDMQARGFLIGGTAGRTTLNGEGLQHEDGHSHIMSLTIPNCVSYDPSFAHEVGVILHEGLLRMVERQENVYYYVTVMNENYAHPGLRQGDEEGIIRGMYLLHEGAPAADGSKAAQVDAKAPRVQLMGSGVILREVIEAARLLKEDWGIESDIWSTTSFTELRRDGMACDRWNLLHPTEKPHVPYVREQLDRRPAGPVIASTDYMKLFADQIRPYIPAGRRFKVLGTDGFGRSDFRYKLREHFEVNRHFVVLAALTALAEDGVIPLTKAAEAIQRYGIDPEKVDPVLA</sequence>
<keyword evidence="7 9" id="KW-0670">Pyruvate</keyword>
<comment type="function">
    <text evidence="2 9">Component of the pyruvate dehydrogenase (PDH) complex, that catalyzes the overall conversion of pyruvate to acetyl-CoA and CO(2).</text>
</comment>
<keyword evidence="10" id="KW-0460">Magnesium</keyword>
<dbReference type="FunFam" id="3.40.50.970:FF:000011">
    <property type="entry name" value="Pyruvate dehydrogenase E1 component"/>
    <property type="match status" value="1"/>
</dbReference>
<dbReference type="AlphaFoldDB" id="E7RW60"/>
<evidence type="ECO:0000313" key="16">
    <source>
        <dbReference type="Proteomes" id="UP000011021"/>
    </source>
</evidence>
<dbReference type="InterPro" id="IPR051157">
    <property type="entry name" value="PDH/Transketolase"/>
</dbReference>
<evidence type="ECO:0000313" key="15">
    <source>
        <dbReference type="EMBL" id="EFV95543.1"/>
    </source>
</evidence>
<comment type="caution">
    <text evidence="15">The sequence shown here is derived from an EMBL/GenBank/DDBJ whole genome shotgun (WGS) entry which is preliminary data.</text>
</comment>
<gene>
    <name evidence="15" type="primary">aceE</name>
    <name evidence="15" type="ORF">HMPREF0551_1031</name>
</gene>
<evidence type="ECO:0000256" key="2">
    <source>
        <dbReference type="ARBA" id="ARBA00003157"/>
    </source>
</evidence>
<evidence type="ECO:0000259" key="13">
    <source>
        <dbReference type="Pfam" id="PF17831"/>
    </source>
</evidence>
<dbReference type="NCBIfam" id="TIGR00759">
    <property type="entry name" value="aceE"/>
    <property type="match status" value="1"/>
</dbReference>
<evidence type="ECO:0000256" key="11">
    <source>
        <dbReference type="SAM" id="MobiDB-lite"/>
    </source>
</evidence>
<dbReference type="Gene3D" id="3.40.50.920">
    <property type="match status" value="1"/>
</dbReference>
<feature type="domain" description="Pyruvate dehydrogenase E1 component middle" evidence="13">
    <location>
        <begin position="502"/>
        <end position="713"/>
    </location>
</feature>
<protein>
    <recommendedName>
        <fullName evidence="4 9">Pyruvate dehydrogenase E1 component</fullName>
        <ecNumber evidence="3 9">1.2.4.1</ecNumber>
    </recommendedName>
</protein>